<organism evidence="1 2">
    <name type="scientific">Entomophthora muscae</name>
    <dbReference type="NCBI Taxonomy" id="34485"/>
    <lineage>
        <taxon>Eukaryota</taxon>
        <taxon>Fungi</taxon>
        <taxon>Fungi incertae sedis</taxon>
        <taxon>Zoopagomycota</taxon>
        <taxon>Entomophthoromycotina</taxon>
        <taxon>Entomophthoromycetes</taxon>
        <taxon>Entomophthorales</taxon>
        <taxon>Entomophthoraceae</taxon>
        <taxon>Entomophthora</taxon>
    </lineage>
</organism>
<protein>
    <submittedName>
        <fullName evidence="1">Uncharacterized protein</fullName>
    </submittedName>
</protein>
<evidence type="ECO:0000313" key="1">
    <source>
        <dbReference type="EMBL" id="KAJ9057701.1"/>
    </source>
</evidence>
<proteinExistence type="predicted"/>
<dbReference type="EMBL" id="QTSX02005773">
    <property type="protein sequence ID" value="KAJ9057701.1"/>
    <property type="molecule type" value="Genomic_DNA"/>
</dbReference>
<gene>
    <name evidence="1" type="ORF">DSO57_1020174</name>
</gene>
<comment type="caution">
    <text evidence="1">The sequence shown here is derived from an EMBL/GenBank/DDBJ whole genome shotgun (WGS) entry which is preliminary data.</text>
</comment>
<keyword evidence="2" id="KW-1185">Reference proteome</keyword>
<sequence length="70" mass="7808">MASTNKAAKAKPASLKAKLRAWKHLFTPKPLMQLYGFDLFSSHLASISAPTPLPTVRIDNSFHLETWAQE</sequence>
<dbReference type="Proteomes" id="UP001165960">
    <property type="component" value="Unassembled WGS sequence"/>
</dbReference>
<accession>A0ACC2S5Z3</accession>
<name>A0ACC2S5Z3_9FUNG</name>
<reference evidence="1" key="1">
    <citation type="submission" date="2022-04" db="EMBL/GenBank/DDBJ databases">
        <title>Genome of the entomopathogenic fungus Entomophthora muscae.</title>
        <authorList>
            <person name="Elya C."/>
            <person name="Lovett B.R."/>
            <person name="Lee E."/>
            <person name="Macias A.M."/>
            <person name="Hajek A.E."/>
            <person name="De Bivort B.L."/>
            <person name="Kasson M.T."/>
            <person name="De Fine Licht H.H."/>
            <person name="Stajich J.E."/>
        </authorList>
    </citation>
    <scope>NUCLEOTIDE SEQUENCE</scope>
    <source>
        <strain evidence="1">Berkeley</strain>
    </source>
</reference>
<evidence type="ECO:0000313" key="2">
    <source>
        <dbReference type="Proteomes" id="UP001165960"/>
    </source>
</evidence>